<sequence>MERKYSIPSRIAIRIPGPFDITSDFQSDEIPVYEGFFESGYRDRVSFLAEKVSEMLEISPGQLNPPSWRTMIAIQNLDVSHLSSSVGKTTTEKVLKLPIERRHIPFLVSKEALERCSNMVGSTGEEALAAYKKAWEALSAKKAAPKATASGDDDEVQFIRRSKRKVVASSTPSSKKKKVKGSESTLKASPPSQDNQATVLANLNAKVFPSIPASLSEGDSFEVVQFLQGNLLQAMSQVFHLGKMMKEQASSRDELDALTYQLRKEKDKVLSKEKEIRALKLKLKSQDIRQEILRRRRSSR</sequence>
<name>A0A8S9MK29_BRACR</name>
<dbReference type="AlphaFoldDB" id="A0A8S9MK29"/>
<organism evidence="2 3">
    <name type="scientific">Brassica cretica</name>
    <name type="common">Mustard</name>
    <dbReference type="NCBI Taxonomy" id="69181"/>
    <lineage>
        <taxon>Eukaryota</taxon>
        <taxon>Viridiplantae</taxon>
        <taxon>Streptophyta</taxon>
        <taxon>Embryophyta</taxon>
        <taxon>Tracheophyta</taxon>
        <taxon>Spermatophyta</taxon>
        <taxon>Magnoliopsida</taxon>
        <taxon>eudicotyledons</taxon>
        <taxon>Gunneridae</taxon>
        <taxon>Pentapetalae</taxon>
        <taxon>rosids</taxon>
        <taxon>malvids</taxon>
        <taxon>Brassicales</taxon>
        <taxon>Brassicaceae</taxon>
        <taxon>Brassiceae</taxon>
        <taxon>Brassica</taxon>
    </lineage>
</organism>
<protein>
    <submittedName>
        <fullName evidence="2">Uncharacterized protein</fullName>
    </submittedName>
</protein>
<reference evidence="2" key="1">
    <citation type="submission" date="2019-12" db="EMBL/GenBank/DDBJ databases">
        <title>Genome sequencing and annotation of Brassica cretica.</title>
        <authorList>
            <person name="Studholme D.J."/>
            <person name="Sarris P.F."/>
        </authorList>
    </citation>
    <scope>NUCLEOTIDE SEQUENCE</scope>
    <source>
        <strain evidence="2">PFS-001/15</strain>
        <tissue evidence="2">Leaf</tissue>
    </source>
</reference>
<proteinExistence type="predicted"/>
<gene>
    <name evidence="2" type="ORF">F2Q68_00039806</name>
</gene>
<feature type="region of interest" description="Disordered" evidence="1">
    <location>
        <begin position="163"/>
        <end position="194"/>
    </location>
</feature>
<evidence type="ECO:0000313" key="3">
    <source>
        <dbReference type="Proteomes" id="UP000712281"/>
    </source>
</evidence>
<evidence type="ECO:0000313" key="2">
    <source>
        <dbReference type="EMBL" id="KAF2618251.1"/>
    </source>
</evidence>
<accession>A0A8S9MK29</accession>
<comment type="caution">
    <text evidence="2">The sequence shown here is derived from an EMBL/GenBank/DDBJ whole genome shotgun (WGS) entry which is preliminary data.</text>
</comment>
<dbReference type="Proteomes" id="UP000712281">
    <property type="component" value="Unassembled WGS sequence"/>
</dbReference>
<evidence type="ECO:0000256" key="1">
    <source>
        <dbReference type="SAM" id="MobiDB-lite"/>
    </source>
</evidence>
<dbReference type="EMBL" id="QGKW02000007">
    <property type="protein sequence ID" value="KAF2618251.1"/>
    <property type="molecule type" value="Genomic_DNA"/>
</dbReference>
<feature type="compositionally biased region" description="Polar residues" evidence="1">
    <location>
        <begin position="185"/>
        <end position="194"/>
    </location>
</feature>